<gene>
    <name evidence="3" type="ordered locus">SCATT_52130</name>
</gene>
<dbReference type="AlphaFoldDB" id="F8K2S0"/>
<name>F8K2S0_STREN</name>
<feature type="transmembrane region" description="Helical" evidence="1">
    <location>
        <begin position="259"/>
        <end position="279"/>
    </location>
</feature>
<dbReference type="eggNOG" id="COG1835">
    <property type="taxonomic scope" value="Bacteria"/>
</dbReference>
<feature type="transmembrane region" description="Helical" evidence="1">
    <location>
        <begin position="144"/>
        <end position="162"/>
    </location>
</feature>
<feature type="transmembrane region" description="Helical" evidence="1">
    <location>
        <begin position="21"/>
        <end position="43"/>
    </location>
</feature>
<dbReference type="Proteomes" id="UP000007842">
    <property type="component" value="Chromosome"/>
</dbReference>
<feature type="transmembrane region" description="Helical" evidence="1">
    <location>
        <begin position="286"/>
        <end position="305"/>
    </location>
</feature>
<dbReference type="KEGG" id="sct:SCAT_5221"/>
<evidence type="ECO:0000256" key="1">
    <source>
        <dbReference type="SAM" id="Phobius"/>
    </source>
</evidence>
<dbReference type="EMBL" id="CP003219">
    <property type="protein sequence ID" value="AEW97584.1"/>
    <property type="molecule type" value="Genomic_DNA"/>
</dbReference>
<organism evidence="3 4">
    <name type="scientific">Streptantibioticus cattleyicolor (strain ATCC 35852 / DSM 46488 / JCM 4925 / NBRC 14057 / NRRL 8057)</name>
    <name type="common">Streptomyces cattleya</name>
    <dbReference type="NCBI Taxonomy" id="1003195"/>
    <lineage>
        <taxon>Bacteria</taxon>
        <taxon>Bacillati</taxon>
        <taxon>Actinomycetota</taxon>
        <taxon>Actinomycetes</taxon>
        <taxon>Kitasatosporales</taxon>
        <taxon>Streptomycetaceae</taxon>
        <taxon>Streptantibioticus</taxon>
    </lineage>
</organism>
<evidence type="ECO:0000313" key="3">
    <source>
        <dbReference type="EMBL" id="AEW97584.1"/>
    </source>
</evidence>
<dbReference type="HOGENOM" id="CLU_039835_0_0_11"/>
<feature type="transmembrane region" description="Helical" evidence="1">
    <location>
        <begin position="220"/>
        <end position="239"/>
    </location>
</feature>
<dbReference type="InterPro" id="IPR002656">
    <property type="entry name" value="Acyl_transf_3_dom"/>
</dbReference>
<protein>
    <recommendedName>
        <fullName evidence="2">Acyltransferase 3 domain-containing protein</fullName>
    </recommendedName>
</protein>
<dbReference type="Pfam" id="PF01757">
    <property type="entry name" value="Acyl_transf_3"/>
    <property type="match status" value="1"/>
</dbReference>
<accession>F8K2S0</accession>
<dbReference type="PATRIC" id="fig|1003195.11.peg.6640"/>
<feature type="transmembrane region" description="Helical" evidence="1">
    <location>
        <begin position="109"/>
        <end position="132"/>
    </location>
</feature>
<dbReference type="RefSeq" id="WP_014145924.1">
    <property type="nucleotide sequence ID" value="NC_016111.1"/>
</dbReference>
<proteinExistence type="predicted"/>
<dbReference type="GO" id="GO:0016747">
    <property type="term" value="F:acyltransferase activity, transferring groups other than amino-acyl groups"/>
    <property type="evidence" value="ECO:0007669"/>
    <property type="project" value="InterPro"/>
</dbReference>
<sequence length="388" mass="40699">MRDLVRRIDAATPPDRDRALDALRALAICGVVLGHWLVTALVADSGTLHGESPLARLPQLTPISWVLQTLAVFFLVSGRVAAAGYVTHRARGGGYRRWLGARLVRLSRPVVAVVAVWTVVAGVLLAAGVPVATVHTLVKLVLSPLWFLLVLAGLTALTPLVVRLHPGWPAAVVAAVDVCRFALGGPGWLGWVNVAAGWLVPYCLGAAWARGRLAGRGTGWALLCGGAAATVCLVCWAGYPAAMVGVNGAAVSNLNPPTLAAVTFGLTQCGAALLLLGGLRRLTARPVVWAVVAVANLYAMTVFLWHQTAMMAVTAVGLSAGHPLPGLHTRPDGYGWVLARLAWLPVFATALLFCWAAFHRWEQSGRRRGGAVVVRQGCPTAAGAVRDA</sequence>
<keyword evidence="1" id="KW-0472">Membrane</keyword>
<keyword evidence="4" id="KW-1185">Reference proteome</keyword>
<dbReference type="OrthoDB" id="8206682at2"/>
<evidence type="ECO:0000259" key="2">
    <source>
        <dbReference type="Pfam" id="PF01757"/>
    </source>
</evidence>
<feature type="transmembrane region" description="Helical" evidence="1">
    <location>
        <begin position="63"/>
        <end position="88"/>
    </location>
</feature>
<feature type="domain" description="Acyltransferase 3" evidence="2">
    <location>
        <begin position="18"/>
        <end position="357"/>
    </location>
</feature>
<keyword evidence="1" id="KW-0812">Transmembrane</keyword>
<dbReference type="STRING" id="1003195.SCATT_52130"/>
<evidence type="ECO:0000313" key="4">
    <source>
        <dbReference type="Proteomes" id="UP000007842"/>
    </source>
</evidence>
<dbReference type="KEGG" id="scy:SCATT_52130"/>
<accession>G8WY46</accession>
<keyword evidence="1" id="KW-1133">Transmembrane helix</keyword>
<reference evidence="4" key="1">
    <citation type="submission" date="2011-12" db="EMBL/GenBank/DDBJ databases">
        <title>Complete genome sequence of Streptomyces cattleya strain DSM 46488.</title>
        <authorList>
            <person name="Ou H.-Y."/>
            <person name="Li P."/>
            <person name="Zhao C."/>
            <person name="O'Hagan D."/>
            <person name="Deng Z."/>
        </authorList>
    </citation>
    <scope>NUCLEOTIDE SEQUENCE [LARGE SCALE GENOMIC DNA]</scope>
    <source>
        <strain evidence="4">ATCC 35852 / DSM 46488 / JCM 4925 / NBRC 14057 / NRRL 8057</strain>
    </source>
</reference>
<feature type="transmembrane region" description="Helical" evidence="1">
    <location>
        <begin position="334"/>
        <end position="358"/>
    </location>
</feature>